<dbReference type="PROSITE" id="PS00154">
    <property type="entry name" value="ATPASE_E1_E2"/>
    <property type="match status" value="1"/>
</dbReference>
<dbReference type="SMART" id="SM00831">
    <property type="entry name" value="Cation_ATPase_N"/>
    <property type="match status" value="1"/>
</dbReference>
<evidence type="ECO:0000256" key="9">
    <source>
        <dbReference type="ARBA" id="ARBA00022840"/>
    </source>
</evidence>
<dbReference type="GO" id="GO:0046872">
    <property type="term" value="F:metal ion binding"/>
    <property type="evidence" value="ECO:0007669"/>
    <property type="project" value="UniProtKB-KW"/>
</dbReference>
<evidence type="ECO:0000256" key="15">
    <source>
        <dbReference type="SAM" id="Phobius"/>
    </source>
</evidence>
<evidence type="ECO:0000256" key="7">
    <source>
        <dbReference type="ARBA" id="ARBA00022723"/>
    </source>
</evidence>
<comment type="subcellular location">
    <subcellularLocation>
        <location evidence="1">Cell membrane</location>
        <topology evidence="1">Multi-pass membrane protein</topology>
    </subcellularLocation>
</comment>
<dbReference type="InterPro" id="IPR023214">
    <property type="entry name" value="HAD_sf"/>
</dbReference>
<dbReference type="CDD" id="cd02089">
    <property type="entry name" value="P-type_ATPase_Ca_prok"/>
    <property type="match status" value="1"/>
</dbReference>
<dbReference type="GO" id="GO:0005524">
    <property type="term" value="F:ATP binding"/>
    <property type="evidence" value="ECO:0007669"/>
    <property type="project" value="UniProtKB-KW"/>
</dbReference>
<dbReference type="GO" id="GO:1990573">
    <property type="term" value="P:potassium ion import across plasma membrane"/>
    <property type="evidence" value="ECO:0007669"/>
    <property type="project" value="TreeGrafter"/>
</dbReference>
<dbReference type="InterPro" id="IPR006068">
    <property type="entry name" value="ATPase_P-typ_cation-transptr_C"/>
</dbReference>
<keyword evidence="5" id="KW-0106">Calcium</keyword>
<evidence type="ECO:0000256" key="10">
    <source>
        <dbReference type="ARBA" id="ARBA00022842"/>
    </source>
</evidence>
<evidence type="ECO:0000313" key="18">
    <source>
        <dbReference type="Proteomes" id="UP000223596"/>
    </source>
</evidence>
<dbReference type="Pfam" id="PF13246">
    <property type="entry name" value="Cation_ATPase"/>
    <property type="match status" value="1"/>
</dbReference>
<evidence type="ECO:0000256" key="8">
    <source>
        <dbReference type="ARBA" id="ARBA00022741"/>
    </source>
</evidence>
<evidence type="ECO:0000256" key="4">
    <source>
        <dbReference type="ARBA" id="ARBA00022475"/>
    </source>
</evidence>
<comment type="catalytic activity">
    <reaction evidence="14">
        <text>Ca(2+)(in) + ATP + H2O = Ca(2+)(out) + ADP + phosphate + H(+)</text>
        <dbReference type="Rhea" id="RHEA:18105"/>
        <dbReference type="ChEBI" id="CHEBI:15377"/>
        <dbReference type="ChEBI" id="CHEBI:15378"/>
        <dbReference type="ChEBI" id="CHEBI:29108"/>
        <dbReference type="ChEBI" id="CHEBI:30616"/>
        <dbReference type="ChEBI" id="CHEBI:43474"/>
        <dbReference type="ChEBI" id="CHEBI:456216"/>
        <dbReference type="EC" id="7.2.2.10"/>
    </reaction>
</comment>
<dbReference type="FunFam" id="1.20.1110.10:FF:000065">
    <property type="entry name" value="Sarcoplasmic/endoplasmic reticulum calcium ATPase 1"/>
    <property type="match status" value="1"/>
</dbReference>
<keyword evidence="9" id="KW-0067">ATP-binding</keyword>
<evidence type="ECO:0000256" key="3">
    <source>
        <dbReference type="ARBA" id="ARBA00012790"/>
    </source>
</evidence>
<evidence type="ECO:0000256" key="13">
    <source>
        <dbReference type="ARBA" id="ARBA00023136"/>
    </source>
</evidence>
<dbReference type="GO" id="GO:0030007">
    <property type="term" value="P:intracellular potassium ion homeostasis"/>
    <property type="evidence" value="ECO:0007669"/>
    <property type="project" value="TreeGrafter"/>
</dbReference>
<dbReference type="SUPFAM" id="SSF81665">
    <property type="entry name" value="Calcium ATPase, transmembrane domain M"/>
    <property type="match status" value="1"/>
</dbReference>
<keyword evidence="7" id="KW-0479">Metal-binding</keyword>
<dbReference type="InterPro" id="IPR059000">
    <property type="entry name" value="ATPase_P-type_domA"/>
</dbReference>
<feature type="transmembrane region" description="Helical" evidence="15">
    <location>
        <begin position="845"/>
        <end position="864"/>
    </location>
</feature>
<dbReference type="GO" id="GO:0036376">
    <property type="term" value="P:sodium ion export across plasma membrane"/>
    <property type="evidence" value="ECO:0007669"/>
    <property type="project" value="TreeGrafter"/>
</dbReference>
<dbReference type="SFLD" id="SFLDS00003">
    <property type="entry name" value="Haloacid_Dehalogenase"/>
    <property type="match status" value="1"/>
</dbReference>
<name>A0AB36TJZ4_ACETH</name>
<evidence type="ECO:0000256" key="11">
    <source>
        <dbReference type="ARBA" id="ARBA00022967"/>
    </source>
</evidence>
<dbReference type="Gene3D" id="3.40.1110.10">
    <property type="entry name" value="Calcium-transporting ATPase, cytoplasmic domain N"/>
    <property type="match status" value="1"/>
</dbReference>
<feature type="transmembrane region" description="Helical" evidence="15">
    <location>
        <begin position="706"/>
        <end position="728"/>
    </location>
</feature>
<keyword evidence="10" id="KW-0460">Magnesium</keyword>
<dbReference type="SUPFAM" id="SSF56784">
    <property type="entry name" value="HAD-like"/>
    <property type="match status" value="1"/>
</dbReference>
<protein>
    <recommendedName>
        <fullName evidence="3">P-type Ca(2+) transporter</fullName>
        <ecNumber evidence="3">7.2.2.10</ecNumber>
    </recommendedName>
</protein>
<dbReference type="SUPFAM" id="SSF81653">
    <property type="entry name" value="Calcium ATPase, transduction domain A"/>
    <property type="match status" value="1"/>
</dbReference>
<comment type="similarity">
    <text evidence="2">Belongs to the cation transport ATPase (P-type) (TC 3.A.3) family. Type IIA subfamily.</text>
</comment>
<dbReference type="InterPro" id="IPR018303">
    <property type="entry name" value="ATPase_P-typ_P_site"/>
</dbReference>
<dbReference type="InterPro" id="IPR023299">
    <property type="entry name" value="ATPase_P-typ_cyto_dom_N"/>
</dbReference>
<feature type="domain" description="Cation-transporting P-type ATPase N-terminal" evidence="16">
    <location>
        <begin position="4"/>
        <end position="74"/>
    </location>
</feature>
<keyword evidence="4" id="KW-1003">Cell membrane</keyword>
<dbReference type="AlphaFoldDB" id="A0AB36TJZ4"/>
<dbReference type="GO" id="GO:1902600">
    <property type="term" value="P:proton transmembrane transport"/>
    <property type="evidence" value="ECO:0007669"/>
    <property type="project" value="TreeGrafter"/>
</dbReference>
<evidence type="ECO:0000256" key="12">
    <source>
        <dbReference type="ARBA" id="ARBA00022989"/>
    </source>
</evidence>
<dbReference type="GO" id="GO:0016887">
    <property type="term" value="F:ATP hydrolysis activity"/>
    <property type="evidence" value="ECO:0007669"/>
    <property type="project" value="InterPro"/>
</dbReference>
<dbReference type="InterPro" id="IPR008250">
    <property type="entry name" value="ATPase_P-typ_transduc_dom_A_sf"/>
</dbReference>
<dbReference type="Proteomes" id="UP000223596">
    <property type="component" value="Unassembled WGS sequence"/>
</dbReference>
<evidence type="ECO:0000256" key="14">
    <source>
        <dbReference type="ARBA" id="ARBA00048694"/>
    </source>
</evidence>
<sequence>MNILESALQNSNKDNKVKYGLSEKEAEKRYKKYGPNTLAEKKKISPFKILIAQFSDFMVLILLASTLISAFMGELTEAITIVSIVILNALMGFVQEYRTEKTLEALKSLAAPVAKVVRDGKTVEIPAEKVVPGDLVVLETGDRIPADAVLIESHGLCVDESLLTGESVPVEKQVEAGGRKNVNAGERNGTVYMGTVVTSGRGKAVVCSTGMMTEMGKIADMIQNIETEQTPLQKRLDTLGKYIVYGCLTICAIVTVTGILRGEKLFTMFLSGISLAVAAVPEGLPAIVTIALALGVQRMYKRNAFIRKLPAVETLGCASVICSDKTGTLTENKMTVRKIYTNGGFVEVKGSPLSSEGEFISLKRKIDPKNNNSLRLTLEIGVLCNNASMVRIKENRSFGKIASLVPRTEKWELSGDPTEAALLVAGAKGGCTQELLNESYTRIDEIPFDSDRKCMSVICENERGEVFVFTKGAADVIIEKCSKIYTSRGIVDLDEAGVKRVLKANDDMAKEALRVLGVAFRRLDSKNYRLDDVEKDLVFAGLIGMIDPPRKEALDAVRKCKLAGIKPVMITGDHKITAAAIARELNIASEGDRVLTGAQLEQMDDKRLEELVDEVSVYARVSPRHKLRIVRALKKRGHVVAMTGDGVNDAPAIKEADIGVAMGITGTDVTKEASSMILLDDNFATIVAAVEEGRVIYNNIRKFIRYMLSCNIGEVLTMFVGTLIGLPLPLLPIQILWVNLVTDGLPAIALGLEPGDKDIMMRPPRGAKENIFSNGLWQLIIFRGALIGLSTLAVFASILNFTSNVDVARTAAFVTLVITQLIHVFECKSERKNIFEIPLFNNIPLVLAVLCSLVMILGVVYIPLFQGIFKTVPLSLNDWILIGGFSALGPVISSFFKVNYKYIRR</sequence>
<feature type="transmembrane region" description="Helical" evidence="15">
    <location>
        <begin position="266"/>
        <end position="294"/>
    </location>
</feature>
<dbReference type="GO" id="GO:0005886">
    <property type="term" value="C:plasma membrane"/>
    <property type="evidence" value="ECO:0007669"/>
    <property type="project" value="UniProtKB-SubCell"/>
</dbReference>
<dbReference type="InterPro" id="IPR001757">
    <property type="entry name" value="P_typ_ATPase"/>
</dbReference>
<proteinExistence type="inferred from homology"/>
<feature type="transmembrane region" description="Helical" evidence="15">
    <location>
        <begin position="242"/>
        <end position="260"/>
    </location>
</feature>
<dbReference type="InterPro" id="IPR004014">
    <property type="entry name" value="ATPase_P-typ_cation-transptr_N"/>
</dbReference>
<dbReference type="EMBL" id="PDBW01000001">
    <property type="protein sequence ID" value="PFH03866.1"/>
    <property type="molecule type" value="Genomic_DNA"/>
</dbReference>
<evidence type="ECO:0000256" key="1">
    <source>
        <dbReference type="ARBA" id="ARBA00004651"/>
    </source>
</evidence>
<feature type="transmembrane region" description="Helical" evidence="15">
    <location>
        <begin position="876"/>
        <end position="896"/>
    </location>
</feature>
<dbReference type="RefSeq" id="WP_003513880.1">
    <property type="nucleotide sequence ID" value="NZ_CP013828.1"/>
</dbReference>
<keyword evidence="8" id="KW-0547">Nucleotide-binding</keyword>
<keyword evidence="5" id="KW-0406">Ion transport</keyword>
<evidence type="ECO:0000259" key="16">
    <source>
        <dbReference type="SMART" id="SM00831"/>
    </source>
</evidence>
<feature type="transmembrane region" description="Helical" evidence="15">
    <location>
        <begin position="49"/>
        <end position="72"/>
    </location>
</feature>
<accession>A0AB36TJZ4</accession>
<comment type="caution">
    <text evidence="17">The sequence shown here is derived from an EMBL/GenBank/DDBJ whole genome shotgun (WGS) entry which is preliminary data.</text>
</comment>
<dbReference type="InterPro" id="IPR044492">
    <property type="entry name" value="P_typ_ATPase_HD_dom"/>
</dbReference>
<keyword evidence="13 15" id="KW-0472">Membrane</keyword>
<keyword evidence="6 15" id="KW-0812">Transmembrane</keyword>
<dbReference type="FunFam" id="2.70.150.10:FF:000016">
    <property type="entry name" value="Calcium-transporting P-type ATPase putative"/>
    <property type="match status" value="1"/>
</dbReference>
<dbReference type="PRINTS" id="PR00119">
    <property type="entry name" value="CATATPASE"/>
</dbReference>
<dbReference type="Gene3D" id="1.20.1110.10">
    <property type="entry name" value="Calcium-transporting ATPase, transmembrane domain"/>
    <property type="match status" value="1"/>
</dbReference>
<dbReference type="NCBIfam" id="TIGR01494">
    <property type="entry name" value="ATPase_P-type"/>
    <property type="match status" value="3"/>
</dbReference>
<dbReference type="EC" id="7.2.2.10" evidence="3"/>
<dbReference type="Pfam" id="PF00689">
    <property type="entry name" value="Cation_ATPase_C"/>
    <property type="match status" value="1"/>
</dbReference>
<dbReference type="PANTHER" id="PTHR43294:SF21">
    <property type="entry name" value="CATION TRANSPORTING ATPASE"/>
    <property type="match status" value="1"/>
</dbReference>
<dbReference type="InterPro" id="IPR023298">
    <property type="entry name" value="ATPase_P-typ_TM_dom_sf"/>
</dbReference>
<dbReference type="Pfam" id="PF00690">
    <property type="entry name" value="Cation_ATPase_N"/>
    <property type="match status" value="1"/>
</dbReference>
<feature type="transmembrane region" description="Helical" evidence="15">
    <location>
        <begin position="776"/>
        <end position="801"/>
    </location>
</feature>
<dbReference type="GO" id="GO:0005388">
    <property type="term" value="F:P-type calcium transporter activity"/>
    <property type="evidence" value="ECO:0007669"/>
    <property type="project" value="UniProtKB-EC"/>
</dbReference>
<evidence type="ECO:0000256" key="2">
    <source>
        <dbReference type="ARBA" id="ARBA00005675"/>
    </source>
</evidence>
<keyword evidence="12 15" id="KW-1133">Transmembrane helix</keyword>
<evidence type="ECO:0000313" key="17">
    <source>
        <dbReference type="EMBL" id="PFH03866.1"/>
    </source>
</evidence>
<dbReference type="InterPro" id="IPR036412">
    <property type="entry name" value="HAD-like_sf"/>
</dbReference>
<dbReference type="Gene3D" id="2.70.150.10">
    <property type="entry name" value="Calcium-transporting ATPase, cytoplasmic transduction domain A"/>
    <property type="match status" value="1"/>
</dbReference>
<organism evidence="17 18">
    <name type="scientific">Acetivibrio thermocellus AD2</name>
    <dbReference type="NCBI Taxonomy" id="1138384"/>
    <lineage>
        <taxon>Bacteria</taxon>
        <taxon>Bacillati</taxon>
        <taxon>Bacillota</taxon>
        <taxon>Clostridia</taxon>
        <taxon>Eubacteriales</taxon>
        <taxon>Oscillospiraceae</taxon>
        <taxon>Acetivibrio</taxon>
    </lineage>
</organism>
<evidence type="ECO:0000256" key="5">
    <source>
        <dbReference type="ARBA" id="ARBA00022568"/>
    </source>
</evidence>
<dbReference type="PANTHER" id="PTHR43294">
    <property type="entry name" value="SODIUM/POTASSIUM-TRANSPORTING ATPASE SUBUNIT ALPHA"/>
    <property type="match status" value="1"/>
</dbReference>
<dbReference type="PRINTS" id="PR00120">
    <property type="entry name" value="HATPASE"/>
</dbReference>
<dbReference type="GO" id="GO:0005391">
    <property type="term" value="F:P-type sodium:potassium-exchanging transporter activity"/>
    <property type="evidence" value="ECO:0007669"/>
    <property type="project" value="TreeGrafter"/>
</dbReference>
<dbReference type="SFLD" id="SFLDF00027">
    <property type="entry name" value="p-type_atpase"/>
    <property type="match status" value="1"/>
</dbReference>
<dbReference type="SUPFAM" id="SSF81660">
    <property type="entry name" value="Metal cation-transporting ATPase, ATP-binding domain N"/>
    <property type="match status" value="1"/>
</dbReference>
<dbReference type="InterPro" id="IPR050510">
    <property type="entry name" value="Cation_transp_ATPase_P-type"/>
</dbReference>
<keyword evidence="5" id="KW-0109">Calcium transport</keyword>
<keyword evidence="11" id="KW-1278">Translocase</keyword>
<keyword evidence="5" id="KW-0813">Transport</keyword>
<feature type="transmembrane region" description="Helical" evidence="15">
    <location>
        <begin position="78"/>
        <end position="94"/>
    </location>
</feature>
<dbReference type="Gene3D" id="3.40.50.1000">
    <property type="entry name" value="HAD superfamily/HAD-like"/>
    <property type="match status" value="1"/>
</dbReference>
<evidence type="ECO:0000256" key="6">
    <source>
        <dbReference type="ARBA" id="ARBA00022692"/>
    </source>
</evidence>
<dbReference type="Pfam" id="PF00122">
    <property type="entry name" value="E1-E2_ATPase"/>
    <property type="match status" value="1"/>
</dbReference>
<gene>
    <name evidence="17" type="ORF">M972_112685</name>
</gene>
<dbReference type="FunFam" id="3.40.50.1000:FF:000028">
    <property type="entry name" value="Calcium-transporting P-type ATPase, putative"/>
    <property type="match status" value="1"/>
</dbReference>
<dbReference type="FunFam" id="3.40.50.1000:FF:000001">
    <property type="entry name" value="Phospholipid-transporting ATPase IC"/>
    <property type="match status" value="1"/>
</dbReference>
<reference evidence="17 18" key="1">
    <citation type="submission" date="2017-09" db="EMBL/GenBank/DDBJ databases">
        <title>Evaluation of Pacific Biosciences Sequencing Technology to Finishing C. thermocellum Genome Sequences.</title>
        <authorList>
            <person name="Brown S."/>
        </authorList>
    </citation>
    <scope>NUCLEOTIDE SEQUENCE [LARGE SCALE GENOMIC DNA]</scope>
    <source>
        <strain evidence="17 18">AD2</strain>
    </source>
</reference>
<dbReference type="GO" id="GO:0006883">
    <property type="term" value="P:intracellular sodium ion homeostasis"/>
    <property type="evidence" value="ECO:0007669"/>
    <property type="project" value="TreeGrafter"/>
</dbReference>
<dbReference type="SFLD" id="SFLDG00002">
    <property type="entry name" value="C1.7:_P-type_atpase_like"/>
    <property type="match status" value="1"/>
</dbReference>